<organism evidence="2 3">
    <name type="scientific">Citrus x changshan-huyou</name>
    <dbReference type="NCBI Taxonomy" id="2935761"/>
    <lineage>
        <taxon>Eukaryota</taxon>
        <taxon>Viridiplantae</taxon>
        <taxon>Streptophyta</taxon>
        <taxon>Embryophyta</taxon>
        <taxon>Tracheophyta</taxon>
        <taxon>Spermatophyta</taxon>
        <taxon>Magnoliopsida</taxon>
        <taxon>eudicotyledons</taxon>
        <taxon>Gunneridae</taxon>
        <taxon>Pentapetalae</taxon>
        <taxon>rosids</taxon>
        <taxon>malvids</taxon>
        <taxon>Sapindales</taxon>
        <taxon>Rutaceae</taxon>
        <taxon>Aurantioideae</taxon>
        <taxon>Citrus</taxon>
    </lineage>
</organism>
<comment type="caution">
    <text evidence="2">The sequence shown here is derived from an EMBL/GenBank/DDBJ whole genome shotgun (WGS) entry which is preliminary data.</text>
</comment>
<dbReference type="EMBL" id="JBCGBO010000025">
    <property type="protein sequence ID" value="KAK9176091.1"/>
    <property type="molecule type" value="Genomic_DNA"/>
</dbReference>
<evidence type="ECO:0000256" key="1">
    <source>
        <dbReference type="SAM" id="Phobius"/>
    </source>
</evidence>
<keyword evidence="3" id="KW-1185">Reference proteome</keyword>
<reference evidence="2 3" key="1">
    <citation type="submission" date="2024-05" db="EMBL/GenBank/DDBJ databases">
        <title>Haplotype-resolved chromosome-level genome assembly of Huyou (Citrus changshanensis).</title>
        <authorList>
            <person name="Miao C."/>
            <person name="Chen W."/>
            <person name="Wu Y."/>
            <person name="Wang L."/>
            <person name="Zhao S."/>
            <person name="Grierson D."/>
            <person name="Xu C."/>
            <person name="Chen K."/>
        </authorList>
    </citation>
    <scope>NUCLEOTIDE SEQUENCE [LARGE SCALE GENOMIC DNA]</scope>
    <source>
        <strain evidence="2">01-14</strain>
        <tissue evidence="2">Leaf</tissue>
    </source>
</reference>
<sequence>MASSSSSISLSRPPIITSILNPKPSRHFHRCTVSFSTIYCSHTELAAKAIHFHNPCRGIAQKRSKIWRSNATSGEVLPTESTPLETSQEMVSSTGDESLSSVISVLLFAAFIALSILTIGVNFVFFTIYLVLFRKQICKCIAFIQ</sequence>
<dbReference type="PANTHER" id="PTHR36735">
    <property type="entry name" value="TRANSMEMBRANE PROTEIN"/>
    <property type="match status" value="1"/>
</dbReference>
<proteinExistence type="predicted"/>
<protein>
    <submittedName>
        <fullName evidence="2">Uncharacterized protein</fullName>
    </submittedName>
</protein>
<dbReference type="Proteomes" id="UP001428341">
    <property type="component" value="Unassembled WGS sequence"/>
</dbReference>
<name>A0AAP0QDK9_9ROSI</name>
<evidence type="ECO:0000313" key="2">
    <source>
        <dbReference type="EMBL" id="KAK9176091.1"/>
    </source>
</evidence>
<dbReference type="AlphaFoldDB" id="A0AAP0QDK9"/>
<keyword evidence="1" id="KW-0472">Membrane</keyword>
<dbReference type="PANTHER" id="PTHR36735:SF1">
    <property type="entry name" value="TRANSMEMBRANE PROTEIN"/>
    <property type="match status" value="1"/>
</dbReference>
<feature type="transmembrane region" description="Helical" evidence="1">
    <location>
        <begin position="102"/>
        <end position="132"/>
    </location>
</feature>
<evidence type="ECO:0000313" key="3">
    <source>
        <dbReference type="Proteomes" id="UP001428341"/>
    </source>
</evidence>
<accession>A0AAP0QDK9</accession>
<dbReference type="GO" id="GO:0009535">
    <property type="term" value="C:chloroplast thylakoid membrane"/>
    <property type="evidence" value="ECO:0007669"/>
    <property type="project" value="TreeGrafter"/>
</dbReference>
<gene>
    <name evidence="2" type="ORF">WN944_028104</name>
</gene>
<keyword evidence="1" id="KW-0812">Transmembrane</keyword>
<keyword evidence="1" id="KW-1133">Transmembrane helix</keyword>